<sequence>MKEHLSGPVVLTRPPRSCGNSVLRVQRPGRPPGPSEQPPSTGLETEVIITYSWFDPSGIGSYKKRARAREQRGENIAYTRDHQQSNTGMNGSLADGCVQAPESALGSLSTQTCRSDGDPPASPLTPAPSRFHTEISGSGRPAARPGSLLSLGPCTDRWGLGRCESRRDPLTDTSRSRC</sequence>
<evidence type="ECO:0000313" key="2">
    <source>
        <dbReference type="EMBL" id="CAB1433412.1"/>
    </source>
</evidence>
<proteinExistence type="predicted"/>
<gene>
    <name evidence="2" type="ORF">PLEPLA_LOCUS21502</name>
</gene>
<dbReference type="Proteomes" id="UP001153269">
    <property type="component" value="Unassembled WGS sequence"/>
</dbReference>
<dbReference type="AlphaFoldDB" id="A0A9N7YNA9"/>
<evidence type="ECO:0000313" key="3">
    <source>
        <dbReference type="Proteomes" id="UP001153269"/>
    </source>
</evidence>
<protein>
    <submittedName>
        <fullName evidence="2">Uncharacterized protein</fullName>
    </submittedName>
</protein>
<reference evidence="2" key="1">
    <citation type="submission" date="2020-03" db="EMBL/GenBank/DDBJ databases">
        <authorList>
            <person name="Weist P."/>
        </authorList>
    </citation>
    <scope>NUCLEOTIDE SEQUENCE</scope>
</reference>
<name>A0A9N7YNA9_PLEPL</name>
<dbReference type="EMBL" id="CADEAL010001557">
    <property type="protein sequence ID" value="CAB1433412.1"/>
    <property type="molecule type" value="Genomic_DNA"/>
</dbReference>
<comment type="caution">
    <text evidence="2">The sequence shown here is derived from an EMBL/GenBank/DDBJ whole genome shotgun (WGS) entry which is preliminary data.</text>
</comment>
<organism evidence="2 3">
    <name type="scientific">Pleuronectes platessa</name>
    <name type="common">European plaice</name>
    <dbReference type="NCBI Taxonomy" id="8262"/>
    <lineage>
        <taxon>Eukaryota</taxon>
        <taxon>Metazoa</taxon>
        <taxon>Chordata</taxon>
        <taxon>Craniata</taxon>
        <taxon>Vertebrata</taxon>
        <taxon>Euteleostomi</taxon>
        <taxon>Actinopterygii</taxon>
        <taxon>Neopterygii</taxon>
        <taxon>Teleostei</taxon>
        <taxon>Neoteleostei</taxon>
        <taxon>Acanthomorphata</taxon>
        <taxon>Carangaria</taxon>
        <taxon>Pleuronectiformes</taxon>
        <taxon>Pleuronectoidei</taxon>
        <taxon>Pleuronectidae</taxon>
        <taxon>Pleuronectes</taxon>
    </lineage>
</organism>
<feature type="region of interest" description="Disordered" evidence="1">
    <location>
        <begin position="1"/>
        <end position="43"/>
    </location>
</feature>
<feature type="compositionally biased region" description="Basic and acidic residues" evidence="1">
    <location>
        <begin position="73"/>
        <end position="83"/>
    </location>
</feature>
<feature type="region of interest" description="Disordered" evidence="1">
    <location>
        <begin position="73"/>
        <end position="178"/>
    </location>
</feature>
<accession>A0A9N7YNA9</accession>
<evidence type="ECO:0000256" key="1">
    <source>
        <dbReference type="SAM" id="MobiDB-lite"/>
    </source>
</evidence>
<keyword evidence="3" id="KW-1185">Reference proteome</keyword>